<accession>A0A653D4S2</accession>
<evidence type="ECO:0000313" key="2">
    <source>
        <dbReference type="Proteomes" id="UP000410492"/>
    </source>
</evidence>
<keyword evidence="2" id="KW-1185">Reference proteome</keyword>
<gene>
    <name evidence="1" type="ORF">CALMAC_LOCUS14435</name>
</gene>
<dbReference type="PANTHER" id="PTHR13228:SF3">
    <property type="entry name" value="CONSERVED OLIGOMERIC GOLGI COMPLEX SUBUNIT 5"/>
    <property type="match status" value="1"/>
</dbReference>
<sequence length="199" mass="22365">MQVSFAEKFWKDLGKFLEDDIGKSSLAVQQMLEEDYPKLLKCYNTLIKKLKYDCFTYDPKVLKKLESSYLSTSLAKMLDPTQSMFSGETAIPSHDQIDSLIRIVTGELSIALVEENLSEQVSKNVAKCIKMFAVKVEQQVESGPEAAQVIGGAPNMGQQKNVSLANSLQYLQLQVQRMLSNMKESLTEPCVKIINDTHF</sequence>
<organism evidence="1 2">
    <name type="scientific">Callosobruchus maculatus</name>
    <name type="common">Southern cowpea weevil</name>
    <name type="synonym">Pulse bruchid</name>
    <dbReference type="NCBI Taxonomy" id="64391"/>
    <lineage>
        <taxon>Eukaryota</taxon>
        <taxon>Metazoa</taxon>
        <taxon>Ecdysozoa</taxon>
        <taxon>Arthropoda</taxon>
        <taxon>Hexapoda</taxon>
        <taxon>Insecta</taxon>
        <taxon>Pterygota</taxon>
        <taxon>Neoptera</taxon>
        <taxon>Endopterygota</taxon>
        <taxon>Coleoptera</taxon>
        <taxon>Polyphaga</taxon>
        <taxon>Cucujiformia</taxon>
        <taxon>Chrysomeloidea</taxon>
        <taxon>Chrysomelidae</taxon>
        <taxon>Bruchinae</taxon>
        <taxon>Bruchini</taxon>
        <taxon>Callosobruchus</taxon>
    </lineage>
</organism>
<dbReference type="AlphaFoldDB" id="A0A653D4S2"/>
<protein>
    <submittedName>
        <fullName evidence="1">Uncharacterized protein</fullName>
    </submittedName>
</protein>
<dbReference type="GO" id="GO:0017119">
    <property type="term" value="C:Golgi transport complex"/>
    <property type="evidence" value="ECO:0007669"/>
    <property type="project" value="InterPro"/>
</dbReference>
<dbReference type="InterPro" id="IPR019465">
    <property type="entry name" value="Cog5"/>
</dbReference>
<dbReference type="GO" id="GO:0006891">
    <property type="term" value="P:intra-Golgi vesicle-mediated transport"/>
    <property type="evidence" value="ECO:0007669"/>
    <property type="project" value="InterPro"/>
</dbReference>
<dbReference type="OrthoDB" id="18786at2759"/>
<dbReference type="Proteomes" id="UP000410492">
    <property type="component" value="Unassembled WGS sequence"/>
</dbReference>
<evidence type="ECO:0000313" key="1">
    <source>
        <dbReference type="EMBL" id="VEN55178.1"/>
    </source>
</evidence>
<dbReference type="PANTHER" id="PTHR13228">
    <property type="entry name" value="CONSERVED OLIGOMERIC GOLGI COMPLEX COMPONENT 5"/>
    <property type="match status" value="1"/>
</dbReference>
<dbReference type="EMBL" id="CAACVG010010174">
    <property type="protein sequence ID" value="VEN55178.1"/>
    <property type="molecule type" value="Genomic_DNA"/>
</dbReference>
<name>A0A653D4S2_CALMS</name>
<proteinExistence type="predicted"/>
<reference evidence="1 2" key="1">
    <citation type="submission" date="2019-01" db="EMBL/GenBank/DDBJ databases">
        <authorList>
            <person name="Sayadi A."/>
        </authorList>
    </citation>
    <scope>NUCLEOTIDE SEQUENCE [LARGE SCALE GENOMIC DNA]</scope>
</reference>